<name>A0A069RCY7_PEPLI</name>
<dbReference type="AlphaFoldDB" id="A0A069RCY7"/>
<evidence type="ECO:0000256" key="2">
    <source>
        <dbReference type="SAM" id="SignalP"/>
    </source>
</evidence>
<evidence type="ECO:0000256" key="1">
    <source>
        <dbReference type="ARBA" id="ARBA00022729"/>
    </source>
</evidence>
<proteinExistence type="predicted"/>
<feature type="chain" id="PRO_5010288555" evidence="2">
    <location>
        <begin position="28"/>
        <end position="548"/>
    </location>
</feature>
<dbReference type="SMART" id="SM00460">
    <property type="entry name" value="TGc"/>
    <property type="match status" value="1"/>
</dbReference>
<dbReference type="RefSeq" id="WP_052636150.1">
    <property type="nucleotide sequence ID" value="NZ_FSRH01000018.1"/>
</dbReference>
<organism evidence="4 5">
    <name type="scientific">Peptoclostridium litorale DSM 5388</name>
    <dbReference type="NCBI Taxonomy" id="1121324"/>
    <lineage>
        <taxon>Bacteria</taxon>
        <taxon>Bacillati</taxon>
        <taxon>Bacillota</taxon>
        <taxon>Clostridia</taxon>
        <taxon>Peptostreptococcales</taxon>
        <taxon>Peptoclostridiaceae</taxon>
        <taxon>Peptoclostridium</taxon>
    </lineage>
</organism>
<dbReference type="Proteomes" id="UP000027946">
    <property type="component" value="Unassembled WGS sequence"/>
</dbReference>
<keyword evidence="5" id="KW-1185">Reference proteome</keyword>
<dbReference type="EMBL" id="JJMM01000012">
    <property type="protein sequence ID" value="KDR94934.1"/>
    <property type="molecule type" value="Genomic_DNA"/>
</dbReference>
<dbReference type="PANTHER" id="PTHR46333">
    <property type="entry name" value="CYTOKINESIS PROTEIN 3"/>
    <property type="match status" value="1"/>
</dbReference>
<keyword evidence="1 2" id="KW-0732">Signal</keyword>
<dbReference type="InterPro" id="IPR002931">
    <property type="entry name" value="Transglutaminase-like"/>
</dbReference>
<dbReference type="InterPro" id="IPR038765">
    <property type="entry name" value="Papain-like_cys_pep_sf"/>
</dbReference>
<dbReference type="InterPro" id="IPR052557">
    <property type="entry name" value="CAP/Cytokinesis_protein"/>
</dbReference>
<accession>A0A069RCY7</accession>
<feature type="signal peptide" evidence="2">
    <location>
        <begin position="1"/>
        <end position="27"/>
    </location>
</feature>
<dbReference type="Pfam" id="PF13205">
    <property type="entry name" value="Big_5"/>
    <property type="match status" value="1"/>
</dbReference>
<dbReference type="eggNOG" id="COG5279">
    <property type="taxonomic scope" value="Bacteria"/>
</dbReference>
<comment type="caution">
    <text evidence="4">The sequence shown here is derived from an EMBL/GenBank/DDBJ whole genome shotgun (WGS) entry which is preliminary data.</text>
</comment>
<dbReference type="STRING" id="1121324.CLIT_12c00020"/>
<dbReference type="InterPro" id="IPR032812">
    <property type="entry name" value="SbsA_Ig"/>
</dbReference>
<dbReference type="PANTHER" id="PTHR46333:SF2">
    <property type="entry name" value="CYTOKINESIS PROTEIN 3"/>
    <property type="match status" value="1"/>
</dbReference>
<dbReference type="SUPFAM" id="SSF63825">
    <property type="entry name" value="YWTD domain"/>
    <property type="match status" value="1"/>
</dbReference>
<evidence type="ECO:0000313" key="5">
    <source>
        <dbReference type="Proteomes" id="UP000027946"/>
    </source>
</evidence>
<dbReference type="SUPFAM" id="SSF54001">
    <property type="entry name" value="Cysteine proteinases"/>
    <property type="match status" value="1"/>
</dbReference>
<protein>
    <submittedName>
        <fullName evidence="4">S-layer protein</fullName>
    </submittedName>
</protein>
<dbReference type="InterPro" id="IPR032485">
    <property type="entry name" value="LRP1-like_beta_prop"/>
</dbReference>
<evidence type="ECO:0000259" key="3">
    <source>
        <dbReference type="SMART" id="SM00460"/>
    </source>
</evidence>
<dbReference type="GO" id="GO:0005737">
    <property type="term" value="C:cytoplasm"/>
    <property type="evidence" value="ECO:0007669"/>
    <property type="project" value="TreeGrafter"/>
</dbReference>
<feature type="domain" description="Transglutaminase-like" evidence="3">
    <location>
        <begin position="221"/>
        <end position="277"/>
    </location>
</feature>
<dbReference type="Pfam" id="PF16472">
    <property type="entry name" value="DUF5050"/>
    <property type="match status" value="1"/>
</dbReference>
<dbReference type="Pfam" id="PF01841">
    <property type="entry name" value="Transglut_core"/>
    <property type="match status" value="1"/>
</dbReference>
<gene>
    <name evidence="4" type="ORF">CLIT_12c00020</name>
</gene>
<dbReference type="Gene3D" id="3.10.620.30">
    <property type="match status" value="1"/>
</dbReference>
<sequence length="548" mass="61270">MKIRIIKQFLPAALAVIMLMQPQPIQAIEAKAAALETASIETVSEGQREAVFESDSWENPYTTYNGEEGALVISKSSAVPAAVESAGSLFGLKDIIYDNMLNRNASFAINYTGDTSNLKPDLQSIMAEIDAQDEYLSNSRGWYSWSATGYVNDATITFNVDYLHSKSDEDYIESETDSILSEIISPGMSDLEKVKAVNDYIVLNTQYSEETFASAHSPYAILTEGKGVCQAYALLEYKMLGKLGFERRYVVGNAGGVGHAWNSVNIGGNWYFIDSTWNDPLPDRKYNVSYKYFLVTQEYLDDDHSWEKSNYQQTGGDDYSYFHDMSYTFSDSDHIYYSSDLDGGALHSISVDGSGDIKLNNYKSYYMACYGDWIYYSNYSNGGYIYKIKKDGTVEEKLNTVHSTDLHMDGSRLAYTNNSTGLQEYIQLEEEPGKDAREELEIDPSYSWEEPFSQKTGQPEGKYWTVEFTKPLDEGSVNGENVFVGESDGGVLLKTDTSVTLAEGSKVEIKPVDGWESGGVYYLFISEGVRSENGESLGRGIRMKFTIE</sequence>
<reference evidence="4 5" key="1">
    <citation type="submission" date="2014-03" db="EMBL/GenBank/DDBJ databases">
        <title>Genome sequence of Clostridium litorale W6, DSM 5388.</title>
        <authorList>
            <person name="Poehlein A."/>
            <person name="Jagirdar A."/>
            <person name="Khonsari B."/>
            <person name="Chibani C.M."/>
            <person name="Gutierrez Gutierrez D.A."/>
            <person name="Davydova E."/>
            <person name="Alghaithi H.S."/>
            <person name="Nair K.P."/>
            <person name="Dhamotharan K."/>
            <person name="Chandran L."/>
            <person name="G W."/>
            <person name="Daniel R."/>
        </authorList>
    </citation>
    <scope>NUCLEOTIDE SEQUENCE [LARGE SCALE GENOMIC DNA]</scope>
    <source>
        <strain evidence="4 5">W6</strain>
    </source>
</reference>
<dbReference type="OrthoDB" id="9779128at2"/>
<evidence type="ECO:0000313" key="4">
    <source>
        <dbReference type="EMBL" id="KDR94934.1"/>
    </source>
</evidence>